<reference evidence="2 3" key="1">
    <citation type="submission" date="2023-03" db="EMBL/GenBank/DDBJ databases">
        <title>Bacillus Genome Sequencing.</title>
        <authorList>
            <person name="Dunlap C."/>
        </authorList>
    </citation>
    <scope>NUCLEOTIDE SEQUENCE [LARGE SCALE GENOMIC DNA]</scope>
    <source>
        <strain evidence="2 3">B-23453</strain>
    </source>
</reference>
<comment type="caution">
    <text evidence="2">The sequence shown here is derived from an EMBL/GenBank/DDBJ whole genome shotgun (WGS) entry which is preliminary data.</text>
</comment>
<dbReference type="InterPro" id="IPR010982">
    <property type="entry name" value="Lambda_DNA-bd_dom_sf"/>
</dbReference>
<feature type="domain" description="HTH cro/C1-type" evidence="1">
    <location>
        <begin position="17"/>
        <end position="71"/>
    </location>
</feature>
<accession>A0ABU6ME29</accession>
<evidence type="ECO:0000313" key="3">
    <source>
        <dbReference type="Proteomes" id="UP001341444"/>
    </source>
</evidence>
<name>A0ABU6ME29_9BACI</name>
<evidence type="ECO:0000259" key="1">
    <source>
        <dbReference type="PROSITE" id="PS50943"/>
    </source>
</evidence>
<dbReference type="PROSITE" id="PS50943">
    <property type="entry name" value="HTH_CROC1"/>
    <property type="match status" value="1"/>
</dbReference>
<dbReference type="Pfam" id="PF13443">
    <property type="entry name" value="HTH_26"/>
    <property type="match status" value="1"/>
</dbReference>
<dbReference type="Gene3D" id="1.10.260.40">
    <property type="entry name" value="lambda repressor-like DNA-binding domains"/>
    <property type="match status" value="1"/>
</dbReference>
<dbReference type="InterPro" id="IPR001387">
    <property type="entry name" value="Cro/C1-type_HTH"/>
</dbReference>
<gene>
    <name evidence="2" type="ORF">P4T90_05565</name>
</gene>
<organism evidence="2 3">
    <name type="scientific">Heyndrickxia acidicola</name>
    <dbReference type="NCBI Taxonomy" id="209389"/>
    <lineage>
        <taxon>Bacteria</taxon>
        <taxon>Bacillati</taxon>
        <taxon>Bacillota</taxon>
        <taxon>Bacilli</taxon>
        <taxon>Bacillales</taxon>
        <taxon>Bacillaceae</taxon>
        <taxon>Heyndrickxia</taxon>
    </lineage>
</organism>
<dbReference type="SMART" id="SM00530">
    <property type="entry name" value="HTH_XRE"/>
    <property type="match status" value="1"/>
</dbReference>
<sequence>MVSRTKSNPRYKAVPRMHEIRKEKGIETSKELAQLANVTEPTISRFDSQTRYDINVLASVAKALNVKIDDLFIIEENKEADSN</sequence>
<protein>
    <submittedName>
        <fullName evidence="2">Helix-turn-helix transcriptional regulator</fullName>
    </submittedName>
</protein>
<dbReference type="RefSeq" id="WP_066265463.1">
    <property type="nucleotide sequence ID" value="NZ_JARMAB010000006.1"/>
</dbReference>
<dbReference type="CDD" id="cd00093">
    <property type="entry name" value="HTH_XRE"/>
    <property type="match status" value="1"/>
</dbReference>
<dbReference type="SUPFAM" id="SSF47413">
    <property type="entry name" value="lambda repressor-like DNA-binding domains"/>
    <property type="match status" value="1"/>
</dbReference>
<dbReference type="EMBL" id="JARMAB010000006">
    <property type="protein sequence ID" value="MED1202559.1"/>
    <property type="molecule type" value="Genomic_DNA"/>
</dbReference>
<dbReference type="Proteomes" id="UP001341444">
    <property type="component" value="Unassembled WGS sequence"/>
</dbReference>
<keyword evidence="3" id="KW-1185">Reference proteome</keyword>
<evidence type="ECO:0000313" key="2">
    <source>
        <dbReference type="EMBL" id="MED1202559.1"/>
    </source>
</evidence>
<proteinExistence type="predicted"/>